<dbReference type="InterPro" id="IPR011701">
    <property type="entry name" value="MFS"/>
</dbReference>
<name>D1BF18_SANKS</name>
<dbReference type="Proteomes" id="UP000000322">
    <property type="component" value="Chromosome"/>
</dbReference>
<dbReference type="PROSITE" id="PS50850">
    <property type="entry name" value="MFS"/>
    <property type="match status" value="1"/>
</dbReference>
<proteinExistence type="predicted"/>
<dbReference type="PRINTS" id="PR01036">
    <property type="entry name" value="TCRTETB"/>
</dbReference>
<evidence type="ECO:0000256" key="5">
    <source>
        <dbReference type="ARBA" id="ARBA00022989"/>
    </source>
</evidence>
<organism evidence="9 10">
    <name type="scientific">Sanguibacter keddieii (strain ATCC 51767 / DSM 10542 / NCFB 3025 / ST-74)</name>
    <dbReference type="NCBI Taxonomy" id="446469"/>
    <lineage>
        <taxon>Bacteria</taxon>
        <taxon>Bacillati</taxon>
        <taxon>Actinomycetota</taxon>
        <taxon>Actinomycetes</taxon>
        <taxon>Micrococcales</taxon>
        <taxon>Sanguibacteraceae</taxon>
        <taxon>Sanguibacter</taxon>
    </lineage>
</organism>
<evidence type="ECO:0000256" key="2">
    <source>
        <dbReference type="ARBA" id="ARBA00022448"/>
    </source>
</evidence>
<evidence type="ECO:0000313" key="9">
    <source>
        <dbReference type="EMBL" id="ACZ21314.1"/>
    </source>
</evidence>
<dbReference type="SUPFAM" id="SSF103473">
    <property type="entry name" value="MFS general substrate transporter"/>
    <property type="match status" value="1"/>
</dbReference>
<feature type="transmembrane region" description="Helical" evidence="7">
    <location>
        <begin position="306"/>
        <end position="325"/>
    </location>
</feature>
<dbReference type="InterPro" id="IPR036259">
    <property type="entry name" value="MFS_trans_sf"/>
</dbReference>
<dbReference type="InterPro" id="IPR020846">
    <property type="entry name" value="MFS_dom"/>
</dbReference>
<evidence type="ECO:0000256" key="6">
    <source>
        <dbReference type="ARBA" id="ARBA00023136"/>
    </source>
</evidence>
<feature type="transmembrane region" description="Helical" evidence="7">
    <location>
        <begin position="137"/>
        <end position="157"/>
    </location>
</feature>
<feature type="transmembrane region" description="Helical" evidence="7">
    <location>
        <begin position="358"/>
        <end position="382"/>
    </location>
</feature>
<comment type="subcellular location">
    <subcellularLocation>
        <location evidence="1">Cell membrane</location>
        <topology evidence="1">Multi-pass membrane protein</topology>
    </subcellularLocation>
</comment>
<keyword evidence="5 7" id="KW-1133">Transmembrane helix</keyword>
<feature type="transmembrane region" description="Helical" evidence="7">
    <location>
        <begin position="403"/>
        <end position="421"/>
    </location>
</feature>
<evidence type="ECO:0000256" key="1">
    <source>
        <dbReference type="ARBA" id="ARBA00004651"/>
    </source>
</evidence>
<protein>
    <submittedName>
        <fullName evidence="9">Arabinose efflux permease family protein</fullName>
    </submittedName>
</protein>
<keyword evidence="3" id="KW-1003">Cell membrane</keyword>
<feature type="transmembrane region" description="Helical" evidence="7">
    <location>
        <begin position="199"/>
        <end position="218"/>
    </location>
</feature>
<dbReference type="Gene3D" id="1.20.1720.10">
    <property type="entry name" value="Multidrug resistance protein D"/>
    <property type="match status" value="1"/>
</dbReference>
<dbReference type="AlphaFoldDB" id="D1BF18"/>
<dbReference type="HOGENOM" id="CLU_000960_28_2_11"/>
<dbReference type="eggNOG" id="COG0477">
    <property type="taxonomic scope" value="Bacteria"/>
</dbReference>
<keyword evidence="2" id="KW-0813">Transport</keyword>
<dbReference type="STRING" id="446469.Sked_13740"/>
<feature type="transmembrane region" description="Helical" evidence="7">
    <location>
        <begin position="104"/>
        <end position="125"/>
    </location>
</feature>
<dbReference type="CDD" id="cd17321">
    <property type="entry name" value="MFS_MMR_MDR_like"/>
    <property type="match status" value="1"/>
</dbReference>
<keyword evidence="4 7" id="KW-0812">Transmembrane</keyword>
<keyword evidence="10" id="KW-1185">Reference proteome</keyword>
<sequence>MVSPTSPRQRWLLLVTVSAGLLLITLDNSILYTALPTLTEEIGASPSQGLWIINAYPLVMAGLLLGAGTLGDRVGHQRMFLVGLVIFAAASLVAAFAPAPEVLIAARAVLAVGAASMMPATLALIRIAFTIERERNVAIAVWGSVALIGSALGPIVGGALLEHFWWGSVFLVNVPVAVIALLVVLKVAPHNDPDPSKTWDLLSSVQVMVAMVGLVFALKEVTKPGPSWPVVAAALVAAALGAITFTRRQSRLDHPLLDFSIFRNRAFAAGVLAAAFAMFAVGGIQLVTSQRYQLVEGLSPLEAGALVAAVAVGALPTGLLGGAFLHVVGLRTLIGGGLTVSTVGVVVTVTSFQSGLGWMIAGLALTGMGLGAAMSVASTAIVGNVPPRRAGMASSLEEVSYEFGSLTAVAILGSLLTAIYTSTITLPPGALAEAGDSLSGALSTSASDPGILEAAFTAFDHGYSVVMVVVAAVLATGAALTTALLWRYGPGSASSSYDSDH</sequence>
<keyword evidence="6 7" id="KW-0472">Membrane</keyword>
<feature type="transmembrane region" description="Helical" evidence="7">
    <location>
        <begin position="332"/>
        <end position="352"/>
    </location>
</feature>
<dbReference type="Pfam" id="PF07690">
    <property type="entry name" value="MFS_1"/>
    <property type="match status" value="1"/>
</dbReference>
<dbReference type="PANTHER" id="PTHR42718:SF47">
    <property type="entry name" value="METHYL VIOLOGEN RESISTANCE PROTEIN SMVA"/>
    <property type="match status" value="1"/>
</dbReference>
<evidence type="ECO:0000313" key="10">
    <source>
        <dbReference type="Proteomes" id="UP000000322"/>
    </source>
</evidence>
<feature type="transmembrane region" description="Helical" evidence="7">
    <location>
        <begin position="47"/>
        <end position="67"/>
    </location>
</feature>
<dbReference type="OrthoDB" id="9781469at2"/>
<feature type="transmembrane region" description="Helical" evidence="7">
    <location>
        <begin position="230"/>
        <end position="246"/>
    </location>
</feature>
<accession>D1BF18</accession>
<evidence type="ECO:0000256" key="7">
    <source>
        <dbReference type="SAM" id="Phobius"/>
    </source>
</evidence>
<dbReference type="GO" id="GO:0005886">
    <property type="term" value="C:plasma membrane"/>
    <property type="evidence" value="ECO:0007669"/>
    <property type="project" value="UniProtKB-SubCell"/>
</dbReference>
<reference evidence="9 10" key="1">
    <citation type="journal article" date="2009" name="Stand. Genomic Sci.">
        <title>Complete genome sequence of Sanguibacter keddieii type strain (ST-74).</title>
        <authorList>
            <person name="Ivanova N."/>
            <person name="Sikorski J."/>
            <person name="Sims D."/>
            <person name="Brettin T."/>
            <person name="Detter J.C."/>
            <person name="Han C."/>
            <person name="Lapidus A."/>
            <person name="Copeland A."/>
            <person name="Glavina Del Rio T."/>
            <person name="Nolan M."/>
            <person name="Chen F."/>
            <person name="Lucas S."/>
            <person name="Tice H."/>
            <person name="Cheng J.F."/>
            <person name="Bruce D."/>
            <person name="Goodwin L."/>
            <person name="Pitluck S."/>
            <person name="Pati A."/>
            <person name="Mavromatis K."/>
            <person name="Chen A."/>
            <person name="Palaniappan K."/>
            <person name="D'haeseleer P."/>
            <person name="Chain P."/>
            <person name="Bristow J."/>
            <person name="Eisen J.A."/>
            <person name="Markowitz V."/>
            <person name="Hugenholtz P."/>
            <person name="Goker M."/>
            <person name="Pukall R."/>
            <person name="Klenk H.P."/>
            <person name="Kyrpides N.C."/>
        </authorList>
    </citation>
    <scope>NUCLEOTIDE SEQUENCE [LARGE SCALE GENOMIC DNA]</scope>
    <source>
        <strain evidence="10">ATCC 51767 / DSM 10542 / NCFB 3025 / ST-74</strain>
    </source>
</reference>
<feature type="transmembrane region" description="Helical" evidence="7">
    <location>
        <begin position="12"/>
        <end position="35"/>
    </location>
</feature>
<feature type="transmembrane region" description="Helical" evidence="7">
    <location>
        <begin position="462"/>
        <end position="486"/>
    </location>
</feature>
<evidence type="ECO:0000259" key="8">
    <source>
        <dbReference type="PROSITE" id="PS50850"/>
    </source>
</evidence>
<dbReference type="KEGG" id="ske:Sked_13740"/>
<dbReference type="PANTHER" id="PTHR42718">
    <property type="entry name" value="MAJOR FACILITATOR SUPERFAMILY MULTIDRUG TRANSPORTER MFSC"/>
    <property type="match status" value="1"/>
</dbReference>
<evidence type="ECO:0000256" key="3">
    <source>
        <dbReference type="ARBA" id="ARBA00022475"/>
    </source>
</evidence>
<feature type="transmembrane region" description="Helical" evidence="7">
    <location>
        <begin position="163"/>
        <end position="187"/>
    </location>
</feature>
<feature type="domain" description="Major facilitator superfamily (MFS) profile" evidence="8">
    <location>
        <begin position="13"/>
        <end position="489"/>
    </location>
</feature>
<dbReference type="EMBL" id="CP001819">
    <property type="protein sequence ID" value="ACZ21314.1"/>
    <property type="molecule type" value="Genomic_DNA"/>
</dbReference>
<evidence type="ECO:0000256" key="4">
    <source>
        <dbReference type="ARBA" id="ARBA00022692"/>
    </source>
</evidence>
<dbReference type="GO" id="GO:0022857">
    <property type="term" value="F:transmembrane transporter activity"/>
    <property type="evidence" value="ECO:0007669"/>
    <property type="project" value="InterPro"/>
</dbReference>
<dbReference type="Gene3D" id="1.20.1250.20">
    <property type="entry name" value="MFS general substrate transporter like domains"/>
    <property type="match status" value="1"/>
</dbReference>
<feature type="transmembrane region" description="Helical" evidence="7">
    <location>
        <begin position="266"/>
        <end position="286"/>
    </location>
</feature>
<feature type="transmembrane region" description="Helical" evidence="7">
    <location>
        <begin position="79"/>
        <end position="98"/>
    </location>
</feature>
<gene>
    <name evidence="9" type="ordered locus">Sked_13740</name>
</gene>